<evidence type="ECO:0000256" key="5">
    <source>
        <dbReference type="ARBA" id="ARBA00019511"/>
    </source>
</evidence>
<dbReference type="InterPro" id="IPR011053">
    <property type="entry name" value="Single_hybrid_motif"/>
</dbReference>
<evidence type="ECO:0000313" key="14">
    <source>
        <dbReference type="EMBL" id="NMN67392.1"/>
    </source>
</evidence>
<keyword evidence="7 11" id="KW-0808">Transferase</keyword>
<evidence type="ECO:0000256" key="6">
    <source>
        <dbReference type="ARBA" id="ARBA00022532"/>
    </source>
</evidence>
<comment type="cofactor">
    <cofactor evidence="11">
        <name>(R)-lipoate</name>
        <dbReference type="ChEBI" id="CHEBI:83088"/>
    </cofactor>
    <text evidence="11">Binds 1 lipoyl cofactor covalently.</text>
</comment>
<dbReference type="EC" id="2.3.1.61" evidence="4 11"/>
<evidence type="ECO:0000259" key="13">
    <source>
        <dbReference type="PROSITE" id="PS51826"/>
    </source>
</evidence>
<comment type="similarity">
    <text evidence="3 11">Belongs to the 2-oxoacid dehydrogenase family.</text>
</comment>
<accession>A0ABX1SZW3</accession>
<gene>
    <name evidence="14" type="ORF">VP91_00005350</name>
</gene>
<keyword evidence="9 11" id="KW-0012">Acyltransferase</keyword>
<dbReference type="Gene3D" id="2.40.50.100">
    <property type="match status" value="1"/>
</dbReference>
<comment type="pathway">
    <text evidence="2 11">Amino-acid degradation; L-lysine degradation via saccharopine pathway; glutaryl-CoA from L-lysine: step 6/6.</text>
</comment>
<evidence type="ECO:0000256" key="11">
    <source>
        <dbReference type="RuleBase" id="RU361138"/>
    </source>
</evidence>
<dbReference type="NCBIfam" id="NF004309">
    <property type="entry name" value="PRK05704.1"/>
    <property type="match status" value="1"/>
</dbReference>
<dbReference type="PROSITE" id="PS51826">
    <property type="entry name" value="PSBD"/>
    <property type="match status" value="1"/>
</dbReference>
<evidence type="ECO:0000256" key="3">
    <source>
        <dbReference type="ARBA" id="ARBA00007317"/>
    </source>
</evidence>
<dbReference type="InterPro" id="IPR050537">
    <property type="entry name" value="2-oxoacid_dehydrogenase"/>
</dbReference>
<dbReference type="InterPro" id="IPR003016">
    <property type="entry name" value="2-oxoA_DH_lipoyl-BS"/>
</dbReference>
<protein>
    <recommendedName>
        <fullName evidence="5 11">Dihydrolipoyllysine-residue succinyltransferase component of 2-oxoglutarate dehydrogenase complex</fullName>
        <ecNumber evidence="4 11">2.3.1.61</ecNumber>
    </recommendedName>
    <alternativeName>
        <fullName evidence="11">2-oxoglutarate dehydrogenase complex component E2</fullName>
    </alternativeName>
</protein>
<dbReference type="PANTHER" id="PTHR43416:SF5">
    <property type="entry name" value="DIHYDROLIPOYLLYSINE-RESIDUE SUCCINYLTRANSFERASE COMPONENT OF 2-OXOGLUTARATE DEHYDROGENASE COMPLEX, MITOCHONDRIAL"/>
    <property type="match status" value="1"/>
</dbReference>
<dbReference type="Proteomes" id="UP001166004">
    <property type="component" value="Unassembled WGS sequence"/>
</dbReference>
<dbReference type="CDD" id="cd06849">
    <property type="entry name" value="lipoyl_domain"/>
    <property type="match status" value="1"/>
</dbReference>
<reference evidence="14 15" key="1">
    <citation type="submission" date="2019-07" db="EMBL/GenBank/DDBJ databases">
        <title>SAR11 Genome Evolution.</title>
        <authorList>
            <person name="Giovannoni S."/>
        </authorList>
    </citation>
    <scope>NUCLEOTIDE SEQUENCE [LARGE SCALE GENOMIC DNA]</scope>
    <source>
        <strain evidence="14 15">HTCC9565</strain>
    </source>
</reference>
<evidence type="ECO:0000256" key="1">
    <source>
        <dbReference type="ARBA" id="ARBA00004052"/>
    </source>
</evidence>
<proteinExistence type="inferred from homology"/>
<keyword evidence="8 11" id="KW-0450">Lipoyl</keyword>
<dbReference type="Pfam" id="PF02817">
    <property type="entry name" value="E3_binding"/>
    <property type="match status" value="1"/>
</dbReference>
<dbReference type="PROSITE" id="PS50968">
    <property type="entry name" value="BIOTINYL_LIPOYL"/>
    <property type="match status" value="1"/>
</dbReference>
<sequence>MNEKILVPVLGESITEATVAKWLKKEGDTVEADEAIVELETDKVNLEVPSPIDGVLSEINSKDGETVEVGALLGSINQNGVQSAEKKIITKIEPRKAENNVINLEVKKETPKVFKEPEEDPLILTNEIKEEAPLILKNENNEGKPESSNKNKEILSPSVRKIVVENKIDLEKVRGSGKEGRILKGDLISMMGENPQPSERKIKYGQEERIKMSRLRQTIAKRLKQAQENAALLTTFNEVDMTSIMEMRKENQEDFQSRYEIKLGFMSFFVKACVAALKIYPSVNAEIDGDEIIYKNYYNISFAVGTEKGLVVPVLRDADQLSFADIEKNIKTISEKARDGKITIEDLQGGTFTISNGGVYGSMLSTPILNLPQSGVLGMHNIVERPMVVDGEIKIRPIMYLALSYDHRIIDGKESVSFLKMVKENLEDPRRLFLNI</sequence>
<dbReference type="InterPro" id="IPR036625">
    <property type="entry name" value="E3-bd_dom_sf"/>
</dbReference>
<dbReference type="SUPFAM" id="SSF51230">
    <property type="entry name" value="Single hybrid motif"/>
    <property type="match status" value="1"/>
</dbReference>
<evidence type="ECO:0000256" key="4">
    <source>
        <dbReference type="ARBA" id="ARBA00012945"/>
    </source>
</evidence>
<dbReference type="InterPro" id="IPR000089">
    <property type="entry name" value="Biotin_lipoyl"/>
</dbReference>
<evidence type="ECO:0000259" key="12">
    <source>
        <dbReference type="PROSITE" id="PS50968"/>
    </source>
</evidence>
<dbReference type="PROSITE" id="PS00189">
    <property type="entry name" value="LIPOYL"/>
    <property type="match status" value="1"/>
</dbReference>
<name>A0ABX1SZW3_PELUQ</name>
<keyword evidence="15" id="KW-1185">Reference proteome</keyword>
<dbReference type="Gene3D" id="4.10.320.10">
    <property type="entry name" value="E3-binding domain"/>
    <property type="match status" value="1"/>
</dbReference>
<feature type="domain" description="Peripheral subunit-binding (PSBD)" evidence="13">
    <location>
        <begin position="154"/>
        <end position="191"/>
    </location>
</feature>
<evidence type="ECO:0000256" key="2">
    <source>
        <dbReference type="ARBA" id="ARBA00005145"/>
    </source>
</evidence>
<organism evidence="14 15">
    <name type="scientific">Pelagibacter ubique</name>
    <dbReference type="NCBI Taxonomy" id="198252"/>
    <lineage>
        <taxon>Bacteria</taxon>
        <taxon>Pseudomonadati</taxon>
        <taxon>Pseudomonadota</taxon>
        <taxon>Alphaproteobacteria</taxon>
        <taxon>Candidatus Pelagibacterales</taxon>
        <taxon>Candidatus Pelagibacteraceae</taxon>
        <taxon>Candidatus Pelagibacter</taxon>
    </lineage>
</organism>
<dbReference type="InterPro" id="IPR001078">
    <property type="entry name" value="2-oxoacid_DH_actylTfrase"/>
</dbReference>
<dbReference type="PANTHER" id="PTHR43416">
    <property type="entry name" value="DIHYDROLIPOYLLYSINE-RESIDUE SUCCINYLTRANSFERASE COMPONENT OF 2-OXOGLUTARATE DEHYDROGENASE COMPLEX, MITOCHONDRIAL-RELATED"/>
    <property type="match status" value="1"/>
</dbReference>
<dbReference type="InterPro" id="IPR004167">
    <property type="entry name" value="PSBD"/>
</dbReference>
<comment type="caution">
    <text evidence="14">The sequence shown here is derived from an EMBL/GenBank/DDBJ whole genome shotgun (WGS) entry which is preliminary data.</text>
</comment>
<evidence type="ECO:0000256" key="8">
    <source>
        <dbReference type="ARBA" id="ARBA00022823"/>
    </source>
</evidence>
<dbReference type="InterPro" id="IPR023213">
    <property type="entry name" value="CAT-like_dom_sf"/>
</dbReference>
<dbReference type="EMBL" id="LANA01000001">
    <property type="protein sequence ID" value="NMN67392.1"/>
    <property type="molecule type" value="Genomic_DNA"/>
</dbReference>
<evidence type="ECO:0000313" key="15">
    <source>
        <dbReference type="Proteomes" id="UP001166004"/>
    </source>
</evidence>
<dbReference type="RefSeq" id="WP_169035890.1">
    <property type="nucleotide sequence ID" value="NZ_LANA01000001.1"/>
</dbReference>
<comment type="function">
    <text evidence="1 11">E2 component of the 2-oxoglutarate dehydrogenase (OGDH) complex which catalyzes the second step in the conversion of 2-oxoglutarate to succinyl-CoA and CO(2).</text>
</comment>
<keyword evidence="6 11" id="KW-0816">Tricarboxylic acid cycle</keyword>
<dbReference type="SUPFAM" id="SSF52777">
    <property type="entry name" value="CoA-dependent acyltransferases"/>
    <property type="match status" value="1"/>
</dbReference>
<dbReference type="InterPro" id="IPR006255">
    <property type="entry name" value="SucB"/>
</dbReference>
<comment type="catalytic activity">
    <reaction evidence="10 11">
        <text>N(6)-[(R)-dihydrolipoyl]-L-lysyl-[protein] + succinyl-CoA = N(6)-[(R)-S(8)-succinyldihydrolipoyl]-L-lysyl-[protein] + CoA</text>
        <dbReference type="Rhea" id="RHEA:15213"/>
        <dbReference type="Rhea" id="RHEA-COMP:10475"/>
        <dbReference type="Rhea" id="RHEA-COMP:20092"/>
        <dbReference type="ChEBI" id="CHEBI:57287"/>
        <dbReference type="ChEBI" id="CHEBI:57292"/>
        <dbReference type="ChEBI" id="CHEBI:83100"/>
        <dbReference type="ChEBI" id="CHEBI:83120"/>
        <dbReference type="EC" id="2.3.1.61"/>
    </reaction>
</comment>
<dbReference type="Pfam" id="PF00198">
    <property type="entry name" value="2-oxoacid_dh"/>
    <property type="match status" value="1"/>
</dbReference>
<feature type="domain" description="Lipoyl-binding" evidence="12">
    <location>
        <begin position="2"/>
        <end position="77"/>
    </location>
</feature>
<dbReference type="Gene3D" id="3.30.559.10">
    <property type="entry name" value="Chloramphenicol acetyltransferase-like domain"/>
    <property type="match status" value="1"/>
</dbReference>
<dbReference type="NCBIfam" id="TIGR01347">
    <property type="entry name" value="sucB"/>
    <property type="match status" value="1"/>
</dbReference>
<dbReference type="SUPFAM" id="SSF47005">
    <property type="entry name" value="Peripheral subunit-binding domain of 2-oxo acid dehydrogenase complex"/>
    <property type="match status" value="1"/>
</dbReference>
<evidence type="ECO:0000256" key="9">
    <source>
        <dbReference type="ARBA" id="ARBA00023315"/>
    </source>
</evidence>
<evidence type="ECO:0000256" key="10">
    <source>
        <dbReference type="ARBA" id="ARBA00052761"/>
    </source>
</evidence>
<evidence type="ECO:0000256" key="7">
    <source>
        <dbReference type="ARBA" id="ARBA00022679"/>
    </source>
</evidence>
<dbReference type="Pfam" id="PF00364">
    <property type="entry name" value="Biotin_lipoyl"/>
    <property type="match status" value="1"/>
</dbReference>